<reference evidence="1" key="1">
    <citation type="journal article" date="2021" name="Proc. Natl. Acad. Sci. U.S.A.">
        <title>A Catalog of Tens of Thousands of Viruses from Human Metagenomes Reveals Hidden Associations with Chronic Diseases.</title>
        <authorList>
            <person name="Tisza M.J."/>
            <person name="Buck C.B."/>
        </authorList>
    </citation>
    <scope>NUCLEOTIDE SEQUENCE</scope>
    <source>
        <strain evidence="1">CtM5A27</strain>
    </source>
</reference>
<evidence type="ECO:0000313" key="1">
    <source>
        <dbReference type="EMBL" id="DAE05732.1"/>
    </source>
</evidence>
<sequence length="38" mass="4216">MLYLLGGGGFGCCSLLKVYTAYISPIVSKRRIDYLCIK</sequence>
<name>A0A8S5PHS0_9CAUD</name>
<proteinExistence type="predicted"/>
<accession>A0A8S5PHS0</accession>
<dbReference type="EMBL" id="BK015415">
    <property type="protein sequence ID" value="DAE05732.1"/>
    <property type="molecule type" value="Genomic_DNA"/>
</dbReference>
<protein>
    <submittedName>
        <fullName evidence="1">Uncharacterized protein</fullName>
    </submittedName>
</protein>
<organism evidence="1">
    <name type="scientific">Siphoviridae sp. ctM5A27</name>
    <dbReference type="NCBI Taxonomy" id="2825459"/>
    <lineage>
        <taxon>Viruses</taxon>
        <taxon>Duplodnaviria</taxon>
        <taxon>Heunggongvirae</taxon>
        <taxon>Uroviricota</taxon>
        <taxon>Caudoviricetes</taxon>
    </lineage>
</organism>